<organism evidence="1 4">
    <name type="scientific">Candidatus Hakubella thermalkaliphila</name>
    <dbReference type="NCBI Taxonomy" id="2754717"/>
    <lineage>
        <taxon>Bacteria</taxon>
        <taxon>Bacillati</taxon>
        <taxon>Actinomycetota</taxon>
        <taxon>Actinomycetota incertae sedis</taxon>
        <taxon>Candidatus Hakubellales</taxon>
        <taxon>Candidatus Hakubellaceae</taxon>
        <taxon>Candidatus Hakubella</taxon>
    </lineage>
</organism>
<proteinExistence type="predicted"/>
<protein>
    <submittedName>
        <fullName evidence="1">Uncharacterized protein</fullName>
    </submittedName>
</protein>
<evidence type="ECO:0000313" key="3">
    <source>
        <dbReference type="Proteomes" id="UP000569018"/>
    </source>
</evidence>
<sequence>DASDKKDRQKIRVVHPFHPQRGQSFPFVIAKMLWGEQRVTVEFPDGTLRSLPVSWTDWLPPDPYLSVGCGRSRFRVEDLLRLRDLIDSRGK</sequence>
<dbReference type="Pfam" id="PF17342">
    <property type="entry name" value="DUF5372"/>
    <property type="match status" value="1"/>
</dbReference>
<name>A0A6V8PFK2_9ACTN</name>
<dbReference type="EMBL" id="BLSD01000149">
    <property type="protein sequence ID" value="GFP40134.1"/>
    <property type="molecule type" value="Genomic_DNA"/>
</dbReference>
<dbReference type="EMBL" id="BLRZ01000145">
    <property type="protein sequence ID" value="GFP31027.1"/>
    <property type="molecule type" value="Genomic_DNA"/>
</dbReference>
<feature type="non-terminal residue" evidence="1">
    <location>
        <position position="1"/>
    </location>
</feature>
<reference evidence="3 4" key="1">
    <citation type="journal article" date="2020" name="Front. Microbiol.">
        <title>Single-cell genomics of novel Actinobacteria with the Wood-Ljungdahl pathway discovered in a serpentinizing system.</title>
        <authorList>
            <person name="Merino N."/>
            <person name="Kawai M."/>
            <person name="Boyd E.S."/>
            <person name="Colman D.R."/>
            <person name="McGlynn S.E."/>
            <person name="Nealson K.H."/>
            <person name="Kurokawa K."/>
            <person name="Hongoh Y."/>
        </authorList>
    </citation>
    <scope>NUCLEOTIDE SEQUENCE [LARGE SCALE GENOMIC DNA]</scope>
    <source>
        <strain evidence="1 4">S34</strain>
        <strain evidence="2 3">S47</strain>
    </source>
</reference>
<dbReference type="RefSeq" id="WP_176236117.1">
    <property type="nucleotide sequence ID" value="NZ_BLRZ01000145.1"/>
</dbReference>
<evidence type="ECO:0000313" key="4">
    <source>
        <dbReference type="Proteomes" id="UP000588083"/>
    </source>
</evidence>
<gene>
    <name evidence="1" type="ORF">HKBW3S34_01946</name>
    <name evidence="2" type="ORF">HKBW3S47_01832</name>
</gene>
<dbReference type="InterPro" id="IPR035315">
    <property type="entry name" value="DUF5372"/>
</dbReference>
<dbReference type="Proteomes" id="UP000588083">
    <property type="component" value="Unassembled WGS sequence"/>
</dbReference>
<evidence type="ECO:0000313" key="1">
    <source>
        <dbReference type="EMBL" id="GFP31027.1"/>
    </source>
</evidence>
<accession>A0A6V8PFK2</accession>
<evidence type="ECO:0000313" key="2">
    <source>
        <dbReference type="EMBL" id="GFP40134.1"/>
    </source>
</evidence>
<dbReference type="Proteomes" id="UP000569018">
    <property type="component" value="Unassembled WGS sequence"/>
</dbReference>
<comment type="caution">
    <text evidence="1">The sequence shown here is derived from an EMBL/GenBank/DDBJ whole genome shotgun (WGS) entry which is preliminary data.</text>
</comment>
<keyword evidence="4" id="KW-1185">Reference proteome</keyword>
<dbReference type="AlphaFoldDB" id="A0A6V8PFK2"/>